<evidence type="ECO:0000313" key="3">
    <source>
        <dbReference type="Proteomes" id="UP000434475"/>
    </source>
</evidence>
<gene>
    <name evidence="2" type="ORF">GKE97_07325</name>
</gene>
<proteinExistence type="predicted"/>
<evidence type="ECO:0000313" key="2">
    <source>
        <dbReference type="EMBL" id="MSB19326.1"/>
    </source>
</evidence>
<organism evidence="2 3">
    <name type="scientific">Flavonifractor plautii</name>
    <name type="common">Fusobacterium plautii</name>
    <dbReference type="NCBI Taxonomy" id="292800"/>
    <lineage>
        <taxon>Bacteria</taxon>
        <taxon>Bacillati</taxon>
        <taxon>Bacillota</taxon>
        <taxon>Clostridia</taxon>
        <taxon>Eubacteriales</taxon>
        <taxon>Oscillospiraceae</taxon>
        <taxon>Flavonifractor</taxon>
    </lineage>
</organism>
<accession>A0A6I2R290</accession>
<name>A0A6I2R290_FLAPL</name>
<dbReference type="Proteomes" id="UP000434475">
    <property type="component" value="Unassembled WGS sequence"/>
</dbReference>
<reference evidence="2 3" key="1">
    <citation type="journal article" date="2019" name="Nat. Med.">
        <title>A library of human gut bacterial isolates paired with longitudinal multiomics data enables mechanistic microbiome research.</title>
        <authorList>
            <person name="Poyet M."/>
            <person name="Groussin M."/>
            <person name="Gibbons S.M."/>
            <person name="Avila-Pacheco J."/>
            <person name="Jiang X."/>
            <person name="Kearney S.M."/>
            <person name="Perrotta A.R."/>
            <person name="Berdy B."/>
            <person name="Zhao S."/>
            <person name="Lieberman T.D."/>
            <person name="Swanson P.K."/>
            <person name="Smith M."/>
            <person name="Roesemann S."/>
            <person name="Alexander J.E."/>
            <person name="Rich S.A."/>
            <person name="Livny J."/>
            <person name="Vlamakis H."/>
            <person name="Clish C."/>
            <person name="Bullock K."/>
            <person name="Deik A."/>
            <person name="Scott J."/>
            <person name="Pierce K.A."/>
            <person name="Xavier R.J."/>
            <person name="Alm E.J."/>
        </authorList>
    </citation>
    <scope>NUCLEOTIDE SEQUENCE [LARGE SCALE GENOMIC DNA]</scope>
    <source>
        <strain evidence="2 3">BIOML-A2</strain>
    </source>
</reference>
<comment type="caution">
    <text evidence="2">The sequence shown here is derived from an EMBL/GenBank/DDBJ whole genome shotgun (WGS) entry which is preliminary data.</text>
</comment>
<dbReference type="AlphaFoldDB" id="A0A6I2R290"/>
<keyword evidence="1" id="KW-0175">Coiled coil</keyword>
<sequence>MNLEEFRKALSSDATEENAQLKRQLSDLQTEYHEKLSKLENENDSLKESCRVLCNRCFTLTRGVTCLFCGLDYPCPHMPGLEEQVAMAHKLRKEIEKNG</sequence>
<evidence type="ECO:0000256" key="1">
    <source>
        <dbReference type="SAM" id="Coils"/>
    </source>
</evidence>
<feature type="coiled-coil region" evidence="1">
    <location>
        <begin position="11"/>
        <end position="56"/>
    </location>
</feature>
<dbReference type="EMBL" id="WKPR01000005">
    <property type="protein sequence ID" value="MSB19326.1"/>
    <property type="molecule type" value="Genomic_DNA"/>
</dbReference>
<dbReference type="RefSeq" id="WP_003529503.1">
    <property type="nucleotide sequence ID" value="NZ_WKPR01000005.1"/>
</dbReference>
<protein>
    <submittedName>
        <fullName evidence="2">Uncharacterized protein</fullName>
    </submittedName>
</protein>